<dbReference type="InterPro" id="IPR004606">
    <property type="entry name" value="Mop_domain"/>
</dbReference>
<evidence type="ECO:0000313" key="9">
    <source>
        <dbReference type="Proteomes" id="UP001501176"/>
    </source>
</evidence>
<dbReference type="EMBL" id="BAAAFN010000014">
    <property type="protein sequence ID" value="GAA0229455.1"/>
    <property type="molecule type" value="Genomic_DNA"/>
</dbReference>
<name>A0ABN0TT37_9BURK</name>
<dbReference type="InterPro" id="IPR051815">
    <property type="entry name" value="Molybdate_resp_trans_reg"/>
</dbReference>
<dbReference type="InterPro" id="IPR036390">
    <property type="entry name" value="WH_DNA-bd_sf"/>
</dbReference>
<feature type="region of interest" description="Disordered" evidence="6">
    <location>
        <begin position="220"/>
        <end position="243"/>
    </location>
</feature>
<dbReference type="RefSeq" id="WP_325124114.1">
    <property type="nucleotide sequence ID" value="NZ_BAAAFN010000014.1"/>
</dbReference>
<dbReference type="PIRSF" id="PIRSF005763">
    <property type="entry name" value="Txn_reg_ModE"/>
    <property type="match status" value="1"/>
</dbReference>
<dbReference type="Pfam" id="PF03459">
    <property type="entry name" value="TOBE"/>
    <property type="match status" value="1"/>
</dbReference>
<evidence type="ECO:0000256" key="1">
    <source>
        <dbReference type="ARBA" id="ARBA00008110"/>
    </source>
</evidence>
<dbReference type="InterPro" id="IPR008995">
    <property type="entry name" value="Mo/tungstate-bd_C_term_dom"/>
</dbReference>
<dbReference type="Gene3D" id="1.10.10.10">
    <property type="entry name" value="Winged helix-like DNA-binding domain superfamily/Winged helix DNA-binding domain"/>
    <property type="match status" value="1"/>
</dbReference>
<evidence type="ECO:0000256" key="2">
    <source>
        <dbReference type="ARBA" id="ARBA00022448"/>
    </source>
</evidence>
<evidence type="ECO:0000256" key="6">
    <source>
        <dbReference type="SAM" id="MobiDB-lite"/>
    </source>
</evidence>
<dbReference type="SUPFAM" id="SSF50331">
    <property type="entry name" value="MOP-like"/>
    <property type="match status" value="2"/>
</dbReference>
<feature type="compositionally biased region" description="Pro residues" evidence="6">
    <location>
        <begin position="7"/>
        <end position="16"/>
    </location>
</feature>
<dbReference type="Pfam" id="PF00126">
    <property type="entry name" value="HTH_1"/>
    <property type="match status" value="1"/>
</dbReference>
<accession>A0ABN0TT37</accession>
<dbReference type="InterPro" id="IPR005116">
    <property type="entry name" value="Transp-assoc_OB_typ1"/>
</dbReference>
<keyword evidence="9" id="KW-1185">Reference proteome</keyword>
<dbReference type="InterPro" id="IPR036388">
    <property type="entry name" value="WH-like_DNA-bd_sf"/>
</dbReference>
<evidence type="ECO:0000259" key="7">
    <source>
        <dbReference type="PROSITE" id="PS51866"/>
    </source>
</evidence>
<dbReference type="PANTHER" id="PTHR30432:SF1">
    <property type="entry name" value="DNA-BINDING TRANSCRIPTIONAL DUAL REGULATOR MODE"/>
    <property type="match status" value="1"/>
</dbReference>
<dbReference type="Gene3D" id="2.40.50.100">
    <property type="match status" value="1"/>
</dbReference>
<dbReference type="Proteomes" id="UP001501176">
    <property type="component" value="Unassembled WGS sequence"/>
</dbReference>
<evidence type="ECO:0000256" key="3">
    <source>
        <dbReference type="ARBA" id="ARBA00022505"/>
    </source>
</evidence>
<keyword evidence="4" id="KW-0677">Repeat</keyword>
<feature type="region of interest" description="Disordered" evidence="6">
    <location>
        <begin position="1"/>
        <end position="39"/>
    </location>
</feature>
<comment type="caution">
    <text evidence="8">The sequence shown here is derived from an EMBL/GenBank/DDBJ whole genome shotgun (WGS) entry which is preliminary data.</text>
</comment>
<dbReference type="InterPro" id="IPR016462">
    <property type="entry name" value="ModE"/>
</dbReference>
<dbReference type="PROSITE" id="PS51866">
    <property type="entry name" value="MOP"/>
    <property type="match status" value="1"/>
</dbReference>
<organism evidence="8 9">
    <name type="scientific">Castellaniella daejeonensis</name>
    <dbReference type="NCBI Taxonomy" id="659013"/>
    <lineage>
        <taxon>Bacteria</taxon>
        <taxon>Pseudomonadati</taxon>
        <taxon>Pseudomonadota</taxon>
        <taxon>Betaproteobacteria</taxon>
        <taxon>Burkholderiales</taxon>
        <taxon>Alcaligenaceae</taxon>
        <taxon>Castellaniella</taxon>
    </lineage>
</organism>
<reference evidence="8 9" key="1">
    <citation type="journal article" date="2019" name="Int. J. Syst. Evol. Microbiol.">
        <title>The Global Catalogue of Microorganisms (GCM) 10K type strain sequencing project: providing services to taxonomists for standard genome sequencing and annotation.</title>
        <authorList>
            <consortium name="The Broad Institute Genomics Platform"/>
            <consortium name="The Broad Institute Genome Sequencing Center for Infectious Disease"/>
            <person name="Wu L."/>
            <person name="Ma J."/>
        </authorList>
    </citation>
    <scope>NUCLEOTIDE SEQUENCE [LARGE SCALE GENOMIC DNA]</scope>
    <source>
        <strain evidence="8 9">JCM 16240</strain>
    </source>
</reference>
<proteinExistence type="inferred from homology"/>
<keyword evidence="3 5" id="KW-0500">Molybdenum</keyword>
<sequence>MISPRRSPSPAPPPASGPDSTGTNQSARTDLRPASSLSLRSGDHIWGTERRMALLAAIGTEGSISAAARKVGLSYKAAWDAVDMMNSLSGDLLVERTTGGKRGGGAHLTERARALVAWYQAAQAEHQRFMQALARFGPDGTRHLDLLHSMTLQTSARNRYEGIVGAIEPGRINDRIRLDLDEHASLVATLTHASTERLGLQEGRRALAFLKAQAVRIRPFDPASPQAGNRHDADAMPPPDAPGAGSNRWIGCVVHCADDGTLAEISLDIGPRIRITGLADPEAPGGGLAPGDRAEAWFQAADVLIGTVD</sequence>
<evidence type="ECO:0000256" key="5">
    <source>
        <dbReference type="PIRNR" id="PIRNR005763"/>
    </source>
</evidence>
<comment type="similarity">
    <text evidence="1 5">Belongs to the ModE family.</text>
</comment>
<dbReference type="SUPFAM" id="SSF46785">
    <property type="entry name" value="Winged helix' DNA-binding domain"/>
    <property type="match status" value="1"/>
</dbReference>
<protein>
    <submittedName>
        <fullName evidence="8">TOBE domain-containing protein</fullName>
    </submittedName>
</protein>
<evidence type="ECO:0000256" key="4">
    <source>
        <dbReference type="ARBA" id="ARBA00022737"/>
    </source>
</evidence>
<feature type="domain" description="Mop" evidence="7">
    <location>
        <begin position="153"/>
        <end position="219"/>
    </location>
</feature>
<evidence type="ECO:0000313" key="8">
    <source>
        <dbReference type="EMBL" id="GAA0229455.1"/>
    </source>
</evidence>
<keyword evidence="2 5" id="KW-0813">Transport</keyword>
<gene>
    <name evidence="8" type="ORF">GCM10009125_18030</name>
</gene>
<dbReference type="InterPro" id="IPR000847">
    <property type="entry name" value="LysR_HTH_N"/>
</dbReference>
<dbReference type="PANTHER" id="PTHR30432">
    <property type="entry name" value="TRANSCRIPTIONAL REGULATOR MODE"/>
    <property type="match status" value="1"/>
</dbReference>